<evidence type="ECO:0000313" key="11">
    <source>
        <dbReference type="Proteomes" id="UP000252985"/>
    </source>
</evidence>
<protein>
    <recommendedName>
        <fullName evidence="2">histidine kinase</fullName>
        <ecNumber evidence="2">2.7.13.3</ecNumber>
    </recommendedName>
</protein>
<proteinExistence type="predicted"/>
<evidence type="ECO:0000256" key="4">
    <source>
        <dbReference type="ARBA" id="ARBA00022741"/>
    </source>
</evidence>
<feature type="transmembrane region" description="Helical" evidence="8">
    <location>
        <begin position="255"/>
        <end position="277"/>
    </location>
</feature>
<evidence type="ECO:0000313" key="10">
    <source>
        <dbReference type="EMBL" id="AXG09383.1"/>
    </source>
</evidence>
<dbReference type="PANTHER" id="PTHR44936:SF10">
    <property type="entry name" value="SENSOR PROTEIN RSTB"/>
    <property type="match status" value="1"/>
</dbReference>
<keyword evidence="3" id="KW-0808">Transferase</keyword>
<organism evidence="10 11">
    <name type="scientific">Haloplanus rubicundus</name>
    <dbReference type="NCBI Taxonomy" id="1547898"/>
    <lineage>
        <taxon>Archaea</taxon>
        <taxon>Methanobacteriati</taxon>
        <taxon>Methanobacteriota</taxon>
        <taxon>Stenosarchaea group</taxon>
        <taxon>Halobacteria</taxon>
        <taxon>Halobacteriales</taxon>
        <taxon>Haloferacaceae</taxon>
        <taxon>Haloplanus</taxon>
    </lineage>
</organism>
<dbReference type="PROSITE" id="PS50109">
    <property type="entry name" value="HIS_KIN"/>
    <property type="match status" value="1"/>
</dbReference>
<evidence type="ECO:0000256" key="7">
    <source>
        <dbReference type="SAM" id="MobiDB-lite"/>
    </source>
</evidence>
<dbReference type="GO" id="GO:0004673">
    <property type="term" value="F:protein histidine kinase activity"/>
    <property type="evidence" value="ECO:0007669"/>
    <property type="project" value="UniProtKB-EC"/>
</dbReference>
<dbReference type="InterPro" id="IPR005467">
    <property type="entry name" value="His_kinase_dom"/>
</dbReference>
<dbReference type="SMART" id="SM00387">
    <property type="entry name" value="HATPase_c"/>
    <property type="match status" value="1"/>
</dbReference>
<dbReference type="InterPro" id="IPR036259">
    <property type="entry name" value="MFS_trans_sf"/>
</dbReference>
<keyword evidence="8" id="KW-1133">Transmembrane helix</keyword>
<keyword evidence="6" id="KW-0067">ATP-binding</keyword>
<feature type="region of interest" description="Disordered" evidence="7">
    <location>
        <begin position="576"/>
        <end position="599"/>
    </location>
</feature>
<dbReference type="AlphaFoldDB" id="A0A345EB11"/>
<dbReference type="EMBL" id="CP031148">
    <property type="protein sequence ID" value="AXG09383.1"/>
    <property type="molecule type" value="Genomic_DNA"/>
</dbReference>
<evidence type="ECO:0000259" key="9">
    <source>
        <dbReference type="PROSITE" id="PS50109"/>
    </source>
</evidence>
<name>A0A345EB11_9EURY</name>
<feature type="transmembrane region" description="Helical" evidence="8">
    <location>
        <begin position="228"/>
        <end position="248"/>
    </location>
</feature>
<dbReference type="EC" id="2.7.13.3" evidence="2"/>
<comment type="catalytic activity">
    <reaction evidence="1">
        <text>ATP + protein L-histidine = ADP + protein N-phospho-L-histidine.</text>
        <dbReference type="EC" id="2.7.13.3"/>
    </reaction>
</comment>
<dbReference type="Pfam" id="PF02518">
    <property type="entry name" value="HATPase_c"/>
    <property type="match status" value="1"/>
</dbReference>
<reference evidence="10 11" key="1">
    <citation type="submission" date="2018-07" db="EMBL/GenBank/DDBJ databases">
        <title>Genome sequences of Haloplanus sp. CBA1112.</title>
        <authorList>
            <person name="Kim Y.B."/>
            <person name="Roh S.W."/>
        </authorList>
    </citation>
    <scope>NUCLEOTIDE SEQUENCE [LARGE SCALE GENOMIC DNA]</scope>
    <source>
        <strain evidence="10 11">CBA1112</strain>
    </source>
</reference>
<dbReference type="Proteomes" id="UP000252985">
    <property type="component" value="Chromosome"/>
</dbReference>
<dbReference type="SUPFAM" id="SSF103473">
    <property type="entry name" value="MFS general substrate transporter"/>
    <property type="match status" value="1"/>
</dbReference>
<keyword evidence="8" id="KW-0812">Transmembrane</keyword>
<gene>
    <name evidence="10" type="ORF">DU484_05575</name>
</gene>
<keyword evidence="4" id="KW-0547">Nucleotide-binding</keyword>
<feature type="domain" description="Histidine kinase" evidence="9">
    <location>
        <begin position="364"/>
        <end position="577"/>
    </location>
</feature>
<feature type="transmembrane region" description="Helical" evidence="8">
    <location>
        <begin position="289"/>
        <end position="311"/>
    </location>
</feature>
<sequence length="599" mass="63712">MGVAFPGRHDRLQPVLLGRKRTGEGVAEGTERRVREVEIQRDAVAIGQFAVRGEFHVAAAAVGLLAGRLVAEGDEHLVVPALLSVAVEGVRLAVERELEGDDAEIADGPVVARLHVDGGGIVVDGDGRLDAVVGVRLEVVEAVEVVALVRGDGGATLLGEDAVLLGSVLAESLGVVGHGTTTSSTVFSPTMECDEDRIRRDNPINSFIGWPVECGHGMVSKGDLGVSYLVAVGVVLFGVFSGGMLLPVEAARSRSLLGLSMGIMIAGSFLVTGIGLARSTLDDERVWRVAGWSTLGLGVPTLLAVLVIVLLPSMLRGIGWRSVVLVNIAAGGVVGVLVGSLLELRAEHERTRTLNQRNTVFLRLFRHDIRTSVNLIRGHLDLVASAGETPLESADVIRDHLTHIERLSDAANRLDDLESMTETEPIDFGALVRDRVDTIQRSTNAVTVETDIHPESYVRANGLLTSVVDNLLRNAVEHGSTSHPSPSEADPWIRVTVRPDGPGDTVVLRVEDDGPGFTDTELAVHADAETTETALRHSDGVGLWLVRWIVDAYDGEFTVENGDDGGAIVIVRLPTTSDEPATNPELESPPESVLTPRAR</sequence>
<evidence type="ECO:0000256" key="6">
    <source>
        <dbReference type="ARBA" id="ARBA00022840"/>
    </source>
</evidence>
<dbReference type="Gene3D" id="3.30.565.10">
    <property type="entry name" value="Histidine kinase-like ATPase, C-terminal domain"/>
    <property type="match status" value="1"/>
</dbReference>
<accession>A0A345EB11</accession>
<keyword evidence="8" id="KW-0472">Membrane</keyword>
<dbReference type="InterPro" id="IPR003594">
    <property type="entry name" value="HATPase_dom"/>
</dbReference>
<feature type="transmembrane region" description="Helical" evidence="8">
    <location>
        <begin position="323"/>
        <end position="342"/>
    </location>
</feature>
<evidence type="ECO:0000256" key="2">
    <source>
        <dbReference type="ARBA" id="ARBA00012438"/>
    </source>
</evidence>
<dbReference type="InterPro" id="IPR050980">
    <property type="entry name" value="2C_sensor_his_kinase"/>
</dbReference>
<keyword evidence="5 10" id="KW-0418">Kinase</keyword>
<dbReference type="InterPro" id="IPR036890">
    <property type="entry name" value="HATPase_C_sf"/>
</dbReference>
<evidence type="ECO:0000256" key="3">
    <source>
        <dbReference type="ARBA" id="ARBA00022679"/>
    </source>
</evidence>
<dbReference type="KEGG" id="haq:DU484_05575"/>
<evidence type="ECO:0000256" key="1">
    <source>
        <dbReference type="ARBA" id="ARBA00000085"/>
    </source>
</evidence>
<dbReference type="GO" id="GO:0005524">
    <property type="term" value="F:ATP binding"/>
    <property type="evidence" value="ECO:0007669"/>
    <property type="project" value="UniProtKB-KW"/>
</dbReference>
<dbReference type="SUPFAM" id="SSF55874">
    <property type="entry name" value="ATPase domain of HSP90 chaperone/DNA topoisomerase II/histidine kinase"/>
    <property type="match status" value="1"/>
</dbReference>
<evidence type="ECO:0000256" key="5">
    <source>
        <dbReference type="ARBA" id="ARBA00022777"/>
    </source>
</evidence>
<dbReference type="PANTHER" id="PTHR44936">
    <property type="entry name" value="SENSOR PROTEIN CREC"/>
    <property type="match status" value="1"/>
</dbReference>
<evidence type="ECO:0000256" key="8">
    <source>
        <dbReference type="SAM" id="Phobius"/>
    </source>
</evidence>